<dbReference type="Proteomes" id="UP001232148">
    <property type="component" value="Unassembled WGS sequence"/>
</dbReference>
<sequence>MDAHMTFNGPLQGQSVVAGMRVSGGTANIHFHHAADRTQNAPVRVLPFSRNEDVVIRPSIFSQLDELLPASEARSAALWGLGGSGKTQVALEFAYRRAENDVGCSIFWVHADTEATFAQHFALIARKAGLSPLNGEELLKAVCHFIESQPRWLLVLDNADDLRMFGVGVTHGDSATQSTPKSLYSYIPKGPLGSILWTSRDQRIASSLVGSLRSIQVTSMLPQEAQSLLATVRGIALSDDEIDVAAALLSELHHLPLPVSQAATYIRRTATPVKTYLSRLRDGKKRWDLLKKTNFDRYRREGVSNSILETWNITIQHLKEENETAVKILYILVYMDNKNISGEIIKAAAKAAAKLPPISGTIAAVGSQMQSFEDDETDDDTDGNVDVDDNLDTNDADDTNDAGDTGDADDADEVTEDAVTRLREFSFFHMTVNPYGELMFDMHHLVQEATLYNHSVWDLRDSMRYPATAIRILTQLFPDRNRANWGRCSKYLSHVTRASEWAEVANAELVAADLLNQASAYLYDADLWNEKYTVDKKEYLLRKKILGKNHRATLCSLANLTSTYNPRGLHDEAEKSYIEVLALRQEIFGRKDLQTIMSMSDLATAYLQQGRYDEAGKIFIEVVALRQEIFGRKDLQTIMSMSDLATAYLQQGRYDEAEKIFIEVVALRQEILGGSDLEDESYMAKLATTYVKQERYDEGEKIYLELLEMLEPSFVTNPEKMDIALNLADVYAIQNKRDLSEKLLLKVLGFQITFLGLTHEQTLRTISHIGTEYYSQRRYKEAEPFLKQALVLQQDFLGRNHPGTCFTMYILALCWLSQGWDSKALILMTHCYQLQCDVLGPTHPLSRDTERVLNSWDLLCLGAKYSSESRTWLTGVMTTLTSEPLVLLLLLLILYVLDSYSTS</sequence>
<reference evidence="4" key="1">
    <citation type="submission" date="2021-06" db="EMBL/GenBank/DDBJ databases">
        <title>Comparative genomics, transcriptomics and evolutionary studies reveal genomic signatures of adaptation to plant cell wall in hemibiotrophic fungi.</title>
        <authorList>
            <consortium name="DOE Joint Genome Institute"/>
            <person name="Baroncelli R."/>
            <person name="Diaz J.F."/>
            <person name="Benocci T."/>
            <person name="Peng M."/>
            <person name="Battaglia E."/>
            <person name="Haridas S."/>
            <person name="Andreopoulos W."/>
            <person name="Labutti K."/>
            <person name="Pangilinan J."/>
            <person name="Floch G.L."/>
            <person name="Makela M.R."/>
            <person name="Henrissat B."/>
            <person name="Grigoriev I.V."/>
            <person name="Crouch J.A."/>
            <person name="De Vries R.P."/>
            <person name="Sukno S.A."/>
            <person name="Thon M.R."/>
        </authorList>
    </citation>
    <scope>NUCLEOTIDE SEQUENCE</scope>
    <source>
        <strain evidence="4">MAFF235873</strain>
    </source>
</reference>
<dbReference type="Pfam" id="PF13424">
    <property type="entry name" value="TPR_12"/>
    <property type="match status" value="2"/>
</dbReference>
<dbReference type="Gene3D" id="1.25.40.10">
    <property type="entry name" value="Tetratricopeptide repeat domain"/>
    <property type="match status" value="2"/>
</dbReference>
<dbReference type="EMBL" id="MU842847">
    <property type="protein sequence ID" value="KAK2030763.1"/>
    <property type="molecule type" value="Genomic_DNA"/>
</dbReference>
<keyword evidence="3" id="KW-0812">Transmembrane</keyword>
<dbReference type="InterPro" id="IPR019734">
    <property type="entry name" value="TPR_rpt"/>
</dbReference>
<gene>
    <name evidence="4" type="ORF">LX32DRAFT_558229</name>
</gene>
<accession>A0AAD9M6V4</accession>
<evidence type="ECO:0000256" key="3">
    <source>
        <dbReference type="SAM" id="Phobius"/>
    </source>
</evidence>
<dbReference type="PANTHER" id="PTHR46082">
    <property type="entry name" value="ATP/GTP-BINDING PROTEIN-RELATED"/>
    <property type="match status" value="1"/>
</dbReference>
<evidence type="ECO:0000256" key="2">
    <source>
        <dbReference type="SAM" id="MobiDB-lite"/>
    </source>
</evidence>
<dbReference type="Pfam" id="PF13374">
    <property type="entry name" value="TPR_10"/>
    <property type="match status" value="1"/>
</dbReference>
<dbReference type="InterPro" id="IPR053137">
    <property type="entry name" value="NLR-like"/>
</dbReference>
<feature type="transmembrane region" description="Helical" evidence="3">
    <location>
        <begin position="872"/>
        <end position="897"/>
    </location>
</feature>
<keyword evidence="1" id="KW-0802">TPR repeat</keyword>
<protein>
    <submittedName>
        <fullName evidence="4">TPR-like protein</fullName>
    </submittedName>
</protein>
<dbReference type="SMART" id="SM00028">
    <property type="entry name" value="TPR"/>
    <property type="match status" value="6"/>
</dbReference>
<dbReference type="InterPro" id="IPR027417">
    <property type="entry name" value="P-loop_NTPase"/>
</dbReference>
<keyword evidence="5" id="KW-1185">Reference proteome</keyword>
<name>A0AAD9M6V4_9PEZI</name>
<dbReference type="PANTHER" id="PTHR46082:SF6">
    <property type="entry name" value="AAA+ ATPASE DOMAIN-CONTAINING PROTEIN-RELATED"/>
    <property type="match status" value="1"/>
</dbReference>
<evidence type="ECO:0000313" key="5">
    <source>
        <dbReference type="Proteomes" id="UP001232148"/>
    </source>
</evidence>
<dbReference type="InterPro" id="IPR011990">
    <property type="entry name" value="TPR-like_helical_dom_sf"/>
</dbReference>
<organism evidence="4 5">
    <name type="scientific">Colletotrichum zoysiae</name>
    <dbReference type="NCBI Taxonomy" id="1216348"/>
    <lineage>
        <taxon>Eukaryota</taxon>
        <taxon>Fungi</taxon>
        <taxon>Dikarya</taxon>
        <taxon>Ascomycota</taxon>
        <taxon>Pezizomycotina</taxon>
        <taxon>Sordariomycetes</taxon>
        <taxon>Hypocreomycetidae</taxon>
        <taxon>Glomerellales</taxon>
        <taxon>Glomerellaceae</taxon>
        <taxon>Colletotrichum</taxon>
        <taxon>Colletotrichum graminicola species complex</taxon>
    </lineage>
</organism>
<feature type="region of interest" description="Disordered" evidence="2">
    <location>
        <begin position="369"/>
        <end position="412"/>
    </location>
</feature>
<dbReference type="Gene3D" id="3.40.50.300">
    <property type="entry name" value="P-loop containing nucleotide triphosphate hydrolases"/>
    <property type="match status" value="1"/>
</dbReference>
<dbReference type="SUPFAM" id="SSF48452">
    <property type="entry name" value="TPR-like"/>
    <property type="match status" value="2"/>
</dbReference>
<feature type="compositionally biased region" description="Acidic residues" evidence="2">
    <location>
        <begin position="372"/>
        <end position="412"/>
    </location>
</feature>
<proteinExistence type="predicted"/>
<keyword evidence="3" id="KW-0472">Membrane</keyword>
<evidence type="ECO:0000313" key="4">
    <source>
        <dbReference type="EMBL" id="KAK2030763.1"/>
    </source>
</evidence>
<dbReference type="AlphaFoldDB" id="A0AAD9M6V4"/>
<comment type="caution">
    <text evidence="4">The sequence shown here is derived from an EMBL/GenBank/DDBJ whole genome shotgun (WGS) entry which is preliminary data.</text>
</comment>
<dbReference type="PROSITE" id="PS50005">
    <property type="entry name" value="TPR"/>
    <property type="match status" value="1"/>
</dbReference>
<dbReference type="SUPFAM" id="SSF52540">
    <property type="entry name" value="P-loop containing nucleoside triphosphate hydrolases"/>
    <property type="match status" value="1"/>
</dbReference>
<feature type="repeat" description="TPR" evidence="1">
    <location>
        <begin position="638"/>
        <end position="671"/>
    </location>
</feature>
<evidence type="ECO:0000256" key="1">
    <source>
        <dbReference type="PROSITE-ProRule" id="PRU00339"/>
    </source>
</evidence>
<keyword evidence="3" id="KW-1133">Transmembrane helix</keyword>